<accession>A0A9N9XUT6</accession>
<evidence type="ECO:0000313" key="3">
    <source>
        <dbReference type="Proteomes" id="UP000754883"/>
    </source>
</evidence>
<dbReference type="OrthoDB" id="1720422at2759"/>
<name>A0A9N9XUT6_9HYPO</name>
<dbReference type="AlphaFoldDB" id="A0A9N9XUT6"/>
<dbReference type="Proteomes" id="UP000754883">
    <property type="component" value="Unassembled WGS sequence"/>
</dbReference>
<organism evidence="2 3">
    <name type="scientific">Clonostachys byssicola</name>
    <dbReference type="NCBI Taxonomy" id="160290"/>
    <lineage>
        <taxon>Eukaryota</taxon>
        <taxon>Fungi</taxon>
        <taxon>Dikarya</taxon>
        <taxon>Ascomycota</taxon>
        <taxon>Pezizomycotina</taxon>
        <taxon>Sordariomycetes</taxon>
        <taxon>Hypocreomycetidae</taxon>
        <taxon>Hypocreales</taxon>
        <taxon>Bionectriaceae</taxon>
        <taxon>Clonostachys</taxon>
    </lineage>
</organism>
<keyword evidence="3" id="KW-1185">Reference proteome</keyword>
<reference evidence="3" key="1">
    <citation type="submission" date="2019-06" db="EMBL/GenBank/DDBJ databases">
        <authorList>
            <person name="Broberg M."/>
        </authorList>
    </citation>
    <scope>NUCLEOTIDE SEQUENCE [LARGE SCALE GENOMIC DNA]</scope>
</reference>
<evidence type="ECO:0000313" key="2">
    <source>
        <dbReference type="EMBL" id="CAG9973800.1"/>
    </source>
</evidence>
<protein>
    <submittedName>
        <fullName evidence="2">Uncharacterized protein</fullName>
    </submittedName>
</protein>
<gene>
    <name evidence="2" type="ORF">CBYS24578_00011600</name>
</gene>
<proteinExistence type="predicted"/>
<dbReference type="InterPro" id="IPR032675">
    <property type="entry name" value="LRR_dom_sf"/>
</dbReference>
<feature type="compositionally biased region" description="Basic and acidic residues" evidence="1">
    <location>
        <begin position="32"/>
        <end position="42"/>
    </location>
</feature>
<sequence>MAPKPPILPGKYQYVKRLEVFPERSSIFDRCSHGDNRNDASRNEASAVENGARGGDNDNTLERKYPYDWITEMASAVADDKLDIFRWDMKTCVPGSLLGTHGVIALKQRSLRRLLLETASCCYLRNVGTFFNREPNQMIDLSGFRMLEQIDWTTPNAVFIATLSIAIKQNVGHLRRLHLHFEDWKRFEPRIREVQFLANVSEDEPIEVEFANRLFNAPSLKEYPTRHLFPELRDLFLSDVPLSRELASAIDFQSLQSLGLHSCPGWDQFLLRSLGELETHQKLKTLEIRDDWIEPTTIERILNQITSSISRLEALFLNHLAPVGTLKMWENIARYQGDLRHFVHHQRQITPKSTKSCLYGMGEDFGSLSLPSEELIDQQFSGLNLESIGLSCEPKYFLKLLPSLRKMSSLKVIHIRRSYYDYQDCWAAFDDKYHMRKLTPGTLRPEFREFIETVFGAEGLPSVEVIVYGQTSYCGLYIFERSWSSSSGDAHWLEDNPQHKALMDKYRHTFEACRTRTRRLGIPATGSI</sequence>
<feature type="region of interest" description="Disordered" evidence="1">
    <location>
        <begin position="32"/>
        <end position="59"/>
    </location>
</feature>
<dbReference type="EMBL" id="CABFNO020001247">
    <property type="protein sequence ID" value="CAG9973800.1"/>
    <property type="molecule type" value="Genomic_DNA"/>
</dbReference>
<evidence type="ECO:0000256" key="1">
    <source>
        <dbReference type="SAM" id="MobiDB-lite"/>
    </source>
</evidence>
<comment type="caution">
    <text evidence="2">The sequence shown here is derived from an EMBL/GenBank/DDBJ whole genome shotgun (WGS) entry which is preliminary data.</text>
</comment>
<dbReference type="Gene3D" id="3.80.10.10">
    <property type="entry name" value="Ribonuclease Inhibitor"/>
    <property type="match status" value="1"/>
</dbReference>
<reference evidence="2 3" key="2">
    <citation type="submission" date="2021-10" db="EMBL/GenBank/DDBJ databases">
        <authorList>
            <person name="Piombo E."/>
        </authorList>
    </citation>
    <scope>NUCLEOTIDE SEQUENCE [LARGE SCALE GENOMIC DNA]</scope>
</reference>
<dbReference type="SUPFAM" id="SSF52047">
    <property type="entry name" value="RNI-like"/>
    <property type="match status" value="1"/>
</dbReference>